<reference evidence="1 2" key="1">
    <citation type="journal article" date="1997" name="Nature">
        <title>The complete genome sequence of the gastric pathogen Helicobacter pylori.</title>
        <authorList>
            <person name="Tomb J.-F."/>
            <person name="White O."/>
            <person name="Kerlavage A.R."/>
            <person name="Clayton R.A."/>
            <person name="Sutton G.G."/>
            <person name="Fleischmann R.D."/>
            <person name="Ketchum K.A."/>
            <person name="Klenk H.P."/>
            <person name="Gill S."/>
            <person name="Dougherty B.A."/>
            <person name="Nelson K."/>
            <person name="Quackenbush J."/>
            <person name="Zhou L."/>
            <person name="Kirkness E.F."/>
            <person name="Peterson S."/>
            <person name="Loftus B."/>
            <person name="Richardson D."/>
            <person name="Dodson R."/>
            <person name="Khalak H.G."/>
            <person name="Glodek A."/>
            <person name="McKenney K."/>
            <person name="Fitzegerald L.M."/>
            <person name="Lee N."/>
            <person name="Adams M.D."/>
            <person name="Hickey E.K."/>
            <person name="Berg D.E."/>
            <person name="Gocayne J.D."/>
            <person name="Utterback T.R."/>
            <person name="Peterson J.D."/>
            <person name="Kelley J.M."/>
            <person name="Karp P.D."/>
            <person name="Smith H.O."/>
            <person name="Fraser C.M."/>
            <person name="Venter J.C."/>
        </authorList>
    </citation>
    <scope>NUCLEOTIDE SEQUENCE [LARGE SCALE GENOMIC DNA]</scope>
    <source>
        <strain evidence="2">ATCC 700392 / 26695</strain>
    </source>
</reference>
<evidence type="ECO:0000313" key="1">
    <source>
        <dbReference type="EMBL" id="AAD14889.1"/>
    </source>
</evidence>
<protein>
    <submittedName>
        <fullName evidence="1">Uncharacterized protein</fullName>
    </submittedName>
</protein>
<dbReference type="Proteomes" id="UP000000429">
    <property type="component" value="Chromosome"/>
</dbReference>
<dbReference type="KEGG" id="hpy:HP_0678"/>
<organism evidence="1 2">
    <name type="scientific">Helicobacter pylori (strain ATCC 700392 / 26695)</name>
    <name type="common">Campylobacter pylori</name>
    <dbReference type="NCBI Taxonomy" id="85962"/>
    <lineage>
        <taxon>Bacteria</taxon>
        <taxon>Pseudomonadati</taxon>
        <taxon>Campylobacterota</taxon>
        <taxon>Epsilonproteobacteria</taxon>
        <taxon>Campylobacterales</taxon>
        <taxon>Helicobacteraceae</taxon>
        <taxon>Helicobacter</taxon>
    </lineage>
</organism>
<evidence type="ECO:0000313" key="2">
    <source>
        <dbReference type="Proteomes" id="UP000000429"/>
    </source>
</evidence>
<keyword evidence="2" id="KW-1185">Reference proteome</keyword>
<dbReference type="PIR" id="F64604">
    <property type="entry name" value="F64604"/>
</dbReference>
<dbReference type="InParanoid" id="O25389"/>
<sequence>MTLWRLSNWLNELRNLPVSEPNEDSHVLCCKNKTDQ</sequence>
<dbReference type="EnsemblBacteria" id="AAD14889">
    <property type="protein sequence ID" value="AAD14889"/>
    <property type="gene ID" value="HP_0678"/>
</dbReference>
<dbReference type="AlphaFoldDB" id="O25389"/>
<proteinExistence type="predicted"/>
<accession>O25389</accession>
<gene>
    <name evidence="1" type="ordered locus">HP_0678</name>
</gene>
<dbReference type="EMBL" id="AE000511">
    <property type="protein sequence ID" value="AAD14889.1"/>
    <property type="molecule type" value="Genomic_DNA"/>
</dbReference>
<dbReference type="STRING" id="85962.HP_0678"/>
<name>O25389_HELPY</name>